<dbReference type="Proteomes" id="UP000309997">
    <property type="component" value="Unassembled WGS sequence"/>
</dbReference>
<evidence type="ECO:0000313" key="1">
    <source>
        <dbReference type="EMBL" id="KAL3564895.1"/>
    </source>
</evidence>
<proteinExistence type="predicted"/>
<name>A0ACC4AFF7_POPAL</name>
<keyword evidence="2" id="KW-1185">Reference proteome</keyword>
<evidence type="ECO:0000313" key="2">
    <source>
        <dbReference type="Proteomes" id="UP000309997"/>
    </source>
</evidence>
<accession>A0ACC4AFF7</accession>
<gene>
    <name evidence="1" type="ORF">D5086_032941</name>
</gene>
<dbReference type="EMBL" id="RCHU02000019">
    <property type="protein sequence ID" value="KAL3564895.1"/>
    <property type="molecule type" value="Genomic_DNA"/>
</dbReference>
<protein>
    <submittedName>
        <fullName evidence="1">Uncharacterized protein</fullName>
    </submittedName>
</protein>
<comment type="caution">
    <text evidence="1">The sequence shown here is derived from an EMBL/GenBank/DDBJ whole genome shotgun (WGS) entry which is preliminary data.</text>
</comment>
<sequence>MVSIVGAFVLGAFVINRVATLEGYSYAGLLLINVNLDSPIQAQRSTSPPFGKGGLDLVHLGNSTLMGFLPNIPTKLLSPSLSIRAVLNKCESGLTVTSPTFNISPVCIGWNGPCTFGPLTPMGFLPNIPTKQFSPGLSISSAAVMLVLQGKQSRTMTVRRGRRKMKRFVNGGSLHGSIDVASEDSMTSAIERFNHRLLANYDHAAQERLADSEEISNMILVGN</sequence>
<reference evidence="1 2" key="1">
    <citation type="journal article" date="2024" name="Plant Biotechnol. J.">
        <title>Genome and CRISPR/Cas9 system of a widespread forest tree (Populus alba) in the world.</title>
        <authorList>
            <person name="Liu Y.J."/>
            <person name="Jiang P.F."/>
            <person name="Han X.M."/>
            <person name="Li X.Y."/>
            <person name="Wang H.M."/>
            <person name="Wang Y.J."/>
            <person name="Wang X.X."/>
            <person name="Zeng Q.Y."/>
        </authorList>
    </citation>
    <scope>NUCLEOTIDE SEQUENCE [LARGE SCALE GENOMIC DNA]</scope>
    <source>
        <strain evidence="2">cv. PAL-ZL1</strain>
    </source>
</reference>
<organism evidence="1 2">
    <name type="scientific">Populus alba</name>
    <name type="common">White poplar</name>
    <dbReference type="NCBI Taxonomy" id="43335"/>
    <lineage>
        <taxon>Eukaryota</taxon>
        <taxon>Viridiplantae</taxon>
        <taxon>Streptophyta</taxon>
        <taxon>Embryophyta</taxon>
        <taxon>Tracheophyta</taxon>
        <taxon>Spermatophyta</taxon>
        <taxon>Magnoliopsida</taxon>
        <taxon>eudicotyledons</taxon>
        <taxon>Gunneridae</taxon>
        <taxon>Pentapetalae</taxon>
        <taxon>rosids</taxon>
        <taxon>fabids</taxon>
        <taxon>Malpighiales</taxon>
        <taxon>Salicaceae</taxon>
        <taxon>Saliceae</taxon>
        <taxon>Populus</taxon>
    </lineage>
</organism>